<accession>A0A8H7XNV9</accession>
<protein>
    <recommendedName>
        <fullName evidence="1">Reverse transcriptase zinc-binding domain-containing protein</fullName>
    </recommendedName>
</protein>
<evidence type="ECO:0000313" key="2">
    <source>
        <dbReference type="EMBL" id="KAG5162869.1"/>
    </source>
</evidence>
<dbReference type="Gene3D" id="3.30.420.10">
    <property type="entry name" value="Ribonuclease H-like superfamily/Ribonuclease H"/>
    <property type="match status" value="1"/>
</dbReference>
<sequence length="451" mass="50972">MPRVQAPIGADTVEVRATIGTIAFKETQTTGVGIVREENDPENIKLRLPKGAEHTNRVGELVATKLLADRTLSSEKLTVELDSLHTVKDLTINVSENELRGYLGVPNEDLVRATVASLRYLRHEPVIVWKGDRSPNQRDEAASALADEGALQQDTVEINTEIANGWTLSGANLSCLTQATAYKLVRRHKSKGYAERRQTTVNLKRIEAMAQEKGEANLKATQIWGSIRSKDITRSIRNFLWLVIHDGYMVGDNWLKPGFNAEYQERSKCRQCGQGTETMTHIIEKCSASGQAQVWNLARELWGMRTNKPWPNATLEEIILSTRPTRREKPKGKMLDNAEGEARLLRILMTESAYLIWKIRCDAVIKHEGQQQATGIEIHNKWLKTINSRLELDSILTRPKYGKKALKKKVVLNTWRGTLRDEGNLPRDWTGRYGVLVGIEPRSKDGRRRGR</sequence>
<evidence type="ECO:0000259" key="1">
    <source>
        <dbReference type="Pfam" id="PF13966"/>
    </source>
</evidence>
<organism evidence="2">
    <name type="scientific">Psilocybe cubensis</name>
    <name type="common">Psychedelic mushroom</name>
    <name type="synonym">Stropharia cubensis</name>
    <dbReference type="NCBI Taxonomy" id="181762"/>
    <lineage>
        <taxon>Eukaryota</taxon>
        <taxon>Fungi</taxon>
        <taxon>Dikarya</taxon>
        <taxon>Basidiomycota</taxon>
        <taxon>Agaricomycotina</taxon>
        <taxon>Agaricomycetes</taxon>
        <taxon>Agaricomycetidae</taxon>
        <taxon>Agaricales</taxon>
        <taxon>Agaricineae</taxon>
        <taxon>Strophariaceae</taxon>
        <taxon>Psilocybe</taxon>
    </lineage>
</organism>
<feature type="domain" description="Reverse transcriptase zinc-binding" evidence="1">
    <location>
        <begin position="212"/>
        <end position="290"/>
    </location>
</feature>
<dbReference type="AlphaFoldDB" id="A0A8H7XNV9"/>
<dbReference type="Pfam" id="PF13966">
    <property type="entry name" value="zf-RVT"/>
    <property type="match status" value="1"/>
</dbReference>
<reference evidence="2" key="1">
    <citation type="submission" date="2021-02" db="EMBL/GenBank/DDBJ databases">
        <title>Psilocybe cubensis genome.</title>
        <authorList>
            <person name="Mckernan K.J."/>
            <person name="Crawford S."/>
            <person name="Trippe A."/>
            <person name="Kane L.T."/>
            <person name="Mclaughlin S."/>
        </authorList>
    </citation>
    <scope>NUCLEOTIDE SEQUENCE [LARGE SCALE GENOMIC DNA]</scope>
    <source>
        <strain evidence="2">MGC-MH-2018</strain>
    </source>
</reference>
<gene>
    <name evidence="2" type="ORF">JR316_012257</name>
</gene>
<dbReference type="InterPro" id="IPR026960">
    <property type="entry name" value="RVT-Znf"/>
</dbReference>
<dbReference type="GO" id="GO:0003676">
    <property type="term" value="F:nucleic acid binding"/>
    <property type="evidence" value="ECO:0007669"/>
    <property type="project" value="InterPro"/>
</dbReference>
<comment type="caution">
    <text evidence="2">The sequence shown here is derived from an EMBL/GenBank/DDBJ whole genome shotgun (WGS) entry which is preliminary data.</text>
</comment>
<proteinExistence type="predicted"/>
<dbReference type="InterPro" id="IPR036397">
    <property type="entry name" value="RNaseH_sf"/>
</dbReference>
<dbReference type="OrthoDB" id="2752996at2759"/>
<name>A0A8H7XNV9_PSICU</name>
<dbReference type="EMBL" id="JAFIQS010000017">
    <property type="protein sequence ID" value="KAG5162869.1"/>
    <property type="molecule type" value="Genomic_DNA"/>
</dbReference>